<accession>A0ABT2XMA9</accession>
<keyword evidence="3" id="KW-1185">Reference proteome</keyword>
<organism evidence="2 3">
    <name type="scientific">Stenotrophomonas riyadhensis</name>
    <dbReference type="NCBI Taxonomy" id="2859893"/>
    <lineage>
        <taxon>Bacteria</taxon>
        <taxon>Pseudomonadati</taxon>
        <taxon>Pseudomonadota</taxon>
        <taxon>Gammaproteobacteria</taxon>
        <taxon>Lysobacterales</taxon>
        <taxon>Lysobacteraceae</taxon>
        <taxon>Stenotrophomonas</taxon>
    </lineage>
</organism>
<feature type="signal peptide" evidence="1">
    <location>
        <begin position="1"/>
        <end position="18"/>
    </location>
</feature>
<proteinExistence type="predicted"/>
<name>A0ABT2XMA9_9GAMM</name>
<dbReference type="EMBL" id="JAHWBK010000024">
    <property type="protein sequence ID" value="MCV0327078.1"/>
    <property type="molecule type" value="Genomic_DNA"/>
</dbReference>
<evidence type="ECO:0008006" key="4">
    <source>
        <dbReference type="Google" id="ProtNLM"/>
    </source>
</evidence>
<feature type="chain" id="PRO_5045839455" description="Secreted protein" evidence="1">
    <location>
        <begin position="19"/>
        <end position="276"/>
    </location>
</feature>
<evidence type="ECO:0000313" key="3">
    <source>
        <dbReference type="Proteomes" id="UP001208054"/>
    </source>
</evidence>
<evidence type="ECO:0000313" key="2">
    <source>
        <dbReference type="EMBL" id="MCV0327078.1"/>
    </source>
</evidence>
<keyword evidence="1" id="KW-0732">Signal</keyword>
<reference evidence="2 3" key="1">
    <citation type="submission" date="2021-07" db="EMBL/GenBank/DDBJ databases">
        <title>Clinical implication of Pseudomonas aeruginosa: further insight on the antimicrobial resistance.</title>
        <authorList>
            <person name="Macori G."/>
            <person name="Fanning S."/>
            <person name="Alqahtani A."/>
        </authorList>
    </citation>
    <scope>NUCLEOTIDE SEQUENCE [LARGE SCALE GENOMIC DNA]</scope>
    <source>
        <strain evidence="2 3">CFS3442</strain>
    </source>
</reference>
<gene>
    <name evidence="2" type="ORF">KYJ44_22475</name>
</gene>
<evidence type="ECO:0000256" key="1">
    <source>
        <dbReference type="SAM" id="SignalP"/>
    </source>
</evidence>
<dbReference type="Proteomes" id="UP001208054">
    <property type="component" value="Unassembled WGS sequence"/>
</dbReference>
<comment type="caution">
    <text evidence="2">The sequence shown here is derived from an EMBL/GenBank/DDBJ whole genome shotgun (WGS) entry which is preliminary data.</text>
</comment>
<sequence>MKRLSPLPLLLFAASIHATDVSEKMAAPSFECPPAPATIHVVADGRMLRCAGPGHDAYRHLPFPDDASHWQHLLGLNGFSEPDLLSYAPPQAWPFRAIVVSKHPGARDEDRYFVFDQHGTVIDSNDISAIGEQMMEIRLSGVLLWPRSRVYYRVPATSALRAEKDFNLDARVAATSQYAMVIEGDTLCPVLYSRLHDDWQHPSAPQDVSAAYINGHCAQAFHTTSALIPDSQGQWLAYPGSSIDGLNMIWSVQRLDSPVRPIMGRDGTCLAQCNAD</sequence>
<dbReference type="RefSeq" id="WP_263469260.1">
    <property type="nucleotide sequence ID" value="NZ_JAHWBK010000024.1"/>
</dbReference>
<protein>
    <recommendedName>
        <fullName evidence="4">Secreted protein</fullName>
    </recommendedName>
</protein>